<name>A0AAW1T8R2_9CHLO</name>
<dbReference type="Proteomes" id="UP001485043">
    <property type="component" value="Unassembled WGS sequence"/>
</dbReference>
<dbReference type="InterPro" id="IPR004667">
    <property type="entry name" value="ADP_ATP_car_bac_type"/>
</dbReference>
<dbReference type="PANTHER" id="PTHR31187">
    <property type="match status" value="1"/>
</dbReference>
<feature type="compositionally biased region" description="Low complexity" evidence="10">
    <location>
        <begin position="299"/>
        <end position="312"/>
    </location>
</feature>
<dbReference type="GO" id="GO:0005471">
    <property type="term" value="F:ATP:ADP antiporter activity"/>
    <property type="evidence" value="ECO:0007669"/>
    <property type="project" value="InterPro"/>
</dbReference>
<keyword evidence="7 9" id="KW-1133">Transmembrane helix</keyword>
<dbReference type="Pfam" id="PF03219">
    <property type="entry name" value="TLC"/>
    <property type="match status" value="3"/>
</dbReference>
<sequence length="580" mass="61327">MCSLFFFLAFINTVLDSLANSLVITAPGGGTAVIPFLTDSMAAALPDGLAGLVGMVRNWAFTLFYCSSELWGDVALSLLFWGLANETTSLRDAPVLYPLFGVGANVAQTLAGRMLSLFNRATAGWLTPDVQLQLIMGIVLVCGGCVLALHTHICAKNDEEAAAAARDVAERTRLHREKRRQRRQARRQREQLTDGAKGFFRATTSDPRRADVSHSPAHKPSATQQHTWPTQATPLASPPRNGQPIPPTRQSTQPAAGTAAAAGLDHSQGSAPLAVVASGAATSSSSQSGSSLDSDRSYDPGSSDGSMDAGSSGDEESTAASPPKKPKLSVRQALVVLSRSPQIRCLAVMALAQGISTNLIDVAWKHHLHILHPTTTAYAAFMGEAGLEGSGRGDPQLHEVDWCPFPARLHCLHPPRSSTSLTGLANLAPLRILVITGAILQVFSKGAKFSMFKPAEEMVYIGLDEDSRTKGKAAIDVVGAQTGKSAGSALQQILLLISGGSMAGSLPIIALAYFLILQSWTGSVDKLATLHNVHTSHQSVDETFETFDEEDAPEEGPSWADNYPGSSEGAQPSPKPAFSH</sequence>
<proteinExistence type="inferred from homology"/>
<evidence type="ECO:0000256" key="4">
    <source>
        <dbReference type="ARBA" id="ARBA00022692"/>
    </source>
</evidence>
<dbReference type="GO" id="GO:0005524">
    <property type="term" value="F:ATP binding"/>
    <property type="evidence" value="ECO:0007669"/>
    <property type="project" value="UniProtKB-KW"/>
</dbReference>
<comment type="caution">
    <text evidence="9">Lacks conserved residue(s) required for the propagation of feature annotation.</text>
</comment>
<feature type="compositionally biased region" description="Low complexity" evidence="10">
    <location>
        <begin position="273"/>
        <end position="292"/>
    </location>
</feature>
<protein>
    <recommendedName>
        <fullName evidence="9">ADP,ATP carrier protein</fullName>
    </recommendedName>
</protein>
<evidence type="ECO:0000256" key="10">
    <source>
        <dbReference type="SAM" id="MobiDB-lite"/>
    </source>
</evidence>
<feature type="compositionally biased region" description="Basic residues" evidence="10">
    <location>
        <begin position="173"/>
        <end position="186"/>
    </location>
</feature>
<keyword evidence="11" id="KW-0732">Signal</keyword>
<dbReference type="GO" id="GO:0031969">
    <property type="term" value="C:chloroplast membrane"/>
    <property type="evidence" value="ECO:0007669"/>
    <property type="project" value="UniProtKB-SubCell"/>
</dbReference>
<evidence type="ECO:0000256" key="8">
    <source>
        <dbReference type="ARBA" id="ARBA00023136"/>
    </source>
</evidence>
<keyword evidence="9" id="KW-0934">Plastid</keyword>
<feature type="transmembrane region" description="Helical" evidence="9">
    <location>
        <begin position="95"/>
        <end position="118"/>
    </location>
</feature>
<gene>
    <name evidence="12" type="ORF">WJX84_008818</name>
</gene>
<keyword evidence="3 9" id="KW-0813">Transport</keyword>
<evidence type="ECO:0000256" key="11">
    <source>
        <dbReference type="SAM" id="SignalP"/>
    </source>
</evidence>
<accession>A0AAW1T8R2</accession>
<organism evidence="12 13">
    <name type="scientific">Apatococcus fuscideae</name>
    <dbReference type="NCBI Taxonomy" id="2026836"/>
    <lineage>
        <taxon>Eukaryota</taxon>
        <taxon>Viridiplantae</taxon>
        <taxon>Chlorophyta</taxon>
        <taxon>core chlorophytes</taxon>
        <taxon>Trebouxiophyceae</taxon>
        <taxon>Chlorellales</taxon>
        <taxon>Chlorellaceae</taxon>
        <taxon>Apatococcus</taxon>
    </lineage>
</organism>
<feature type="signal peptide" evidence="11">
    <location>
        <begin position="1"/>
        <end position="19"/>
    </location>
</feature>
<keyword evidence="4 9" id="KW-0812">Transmembrane</keyword>
<reference evidence="12 13" key="1">
    <citation type="journal article" date="2024" name="Nat. Commun.">
        <title>Phylogenomics reveals the evolutionary origins of lichenization in chlorophyte algae.</title>
        <authorList>
            <person name="Puginier C."/>
            <person name="Libourel C."/>
            <person name="Otte J."/>
            <person name="Skaloud P."/>
            <person name="Haon M."/>
            <person name="Grisel S."/>
            <person name="Petersen M."/>
            <person name="Berrin J.G."/>
            <person name="Delaux P.M."/>
            <person name="Dal Grande F."/>
            <person name="Keller J."/>
        </authorList>
    </citation>
    <scope>NUCLEOTIDE SEQUENCE [LARGE SCALE GENOMIC DNA]</scope>
    <source>
        <strain evidence="12 13">SAG 2523</strain>
    </source>
</reference>
<feature type="region of interest" description="Disordered" evidence="10">
    <location>
        <begin position="172"/>
        <end position="328"/>
    </location>
</feature>
<evidence type="ECO:0000256" key="5">
    <source>
        <dbReference type="ARBA" id="ARBA00022741"/>
    </source>
</evidence>
<evidence type="ECO:0000313" key="13">
    <source>
        <dbReference type="Proteomes" id="UP001485043"/>
    </source>
</evidence>
<feature type="transmembrane region" description="Helical" evidence="9">
    <location>
        <begin position="130"/>
        <end position="149"/>
    </location>
</feature>
<keyword evidence="13" id="KW-1185">Reference proteome</keyword>
<evidence type="ECO:0000256" key="6">
    <source>
        <dbReference type="ARBA" id="ARBA00022840"/>
    </source>
</evidence>
<feature type="compositionally biased region" description="Polar residues" evidence="10">
    <location>
        <begin position="221"/>
        <end position="234"/>
    </location>
</feature>
<feature type="chain" id="PRO_5043632080" description="ADP,ATP carrier protein" evidence="11">
    <location>
        <begin position="20"/>
        <end position="580"/>
    </location>
</feature>
<keyword evidence="5 9" id="KW-0547">Nucleotide-binding</keyword>
<feature type="transmembrane region" description="Helical" evidence="9">
    <location>
        <begin position="59"/>
        <end position="83"/>
    </location>
</feature>
<dbReference type="EMBL" id="JALJOV010000272">
    <property type="protein sequence ID" value="KAK9865194.1"/>
    <property type="molecule type" value="Genomic_DNA"/>
</dbReference>
<feature type="transmembrane region" description="Helical" evidence="9">
    <location>
        <begin position="493"/>
        <end position="516"/>
    </location>
</feature>
<dbReference type="AlphaFoldDB" id="A0AAW1T8R2"/>
<keyword evidence="9" id="KW-0150">Chloroplast</keyword>
<feature type="compositionally biased region" description="Acidic residues" evidence="10">
    <location>
        <begin position="545"/>
        <end position="554"/>
    </location>
</feature>
<comment type="similarity">
    <text evidence="2 9">Belongs to the ADP/ATP translocase tlc family.</text>
</comment>
<evidence type="ECO:0000256" key="3">
    <source>
        <dbReference type="ARBA" id="ARBA00022448"/>
    </source>
</evidence>
<evidence type="ECO:0000256" key="1">
    <source>
        <dbReference type="ARBA" id="ARBA00004141"/>
    </source>
</evidence>
<feature type="region of interest" description="Disordered" evidence="10">
    <location>
        <begin position="545"/>
        <end position="580"/>
    </location>
</feature>
<evidence type="ECO:0000256" key="9">
    <source>
        <dbReference type="RuleBase" id="RU363121"/>
    </source>
</evidence>
<keyword evidence="6 9" id="KW-0067">ATP-binding</keyword>
<comment type="caution">
    <text evidence="12">The sequence shown here is derived from an EMBL/GenBank/DDBJ whole genome shotgun (WGS) entry which is preliminary data.</text>
</comment>
<keyword evidence="8 9" id="KW-0472">Membrane</keyword>
<dbReference type="PANTHER" id="PTHR31187:SF1">
    <property type="entry name" value="ADP,ATP CARRIER PROTEIN 1"/>
    <property type="match status" value="1"/>
</dbReference>
<evidence type="ECO:0000313" key="12">
    <source>
        <dbReference type="EMBL" id="KAK9865194.1"/>
    </source>
</evidence>
<evidence type="ECO:0000256" key="2">
    <source>
        <dbReference type="ARBA" id="ARBA00007127"/>
    </source>
</evidence>
<evidence type="ECO:0000256" key="7">
    <source>
        <dbReference type="ARBA" id="ARBA00022989"/>
    </source>
</evidence>
<comment type="subcellular location">
    <subcellularLocation>
        <location evidence="1">Membrane</location>
        <topology evidence="1">Multi-pass membrane protein</topology>
    </subcellularLocation>
    <subcellularLocation>
        <location evidence="9">Plastid</location>
        <location evidence="9">Chloroplast membrane</location>
        <topology evidence="9">Multi-pass membrane protein</topology>
    </subcellularLocation>
</comment>